<proteinExistence type="predicted"/>
<evidence type="ECO:0000313" key="3">
    <source>
        <dbReference type="Proteomes" id="UP000240883"/>
    </source>
</evidence>
<name>A0A2T2NJP6_CORCC</name>
<gene>
    <name evidence="2" type="ORF">BS50DRAFT_62226</name>
</gene>
<feature type="region of interest" description="Disordered" evidence="1">
    <location>
        <begin position="39"/>
        <end position="61"/>
    </location>
</feature>
<evidence type="ECO:0000313" key="2">
    <source>
        <dbReference type="EMBL" id="PSN65579.1"/>
    </source>
</evidence>
<dbReference type="AlphaFoldDB" id="A0A2T2NJP6"/>
<dbReference type="Proteomes" id="UP000240883">
    <property type="component" value="Unassembled WGS sequence"/>
</dbReference>
<protein>
    <submittedName>
        <fullName evidence="2">Uncharacterized protein</fullName>
    </submittedName>
</protein>
<feature type="compositionally biased region" description="Pro residues" evidence="1">
    <location>
        <begin position="39"/>
        <end position="51"/>
    </location>
</feature>
<organism evidence="2 3">
    <name type="scientific">Corynespora cassiicola Philippines</name>
    <dbReference type="NCBI Taxonomy" id="1448308"/>
    <lineage>
        <taxon>Eukaryota</taxon>
        <taxon>Fungi</taxon>
        <taxon>Dikarya</taxon>
        <taxon>Ascomycota</taxon>
        <taxon>Pezizomycotina</taxon>
        <taxon>Dothideomycetes</taxon>
        <taxon>Pleosporomycetidae</taxon>
        <taxon>Pleosporales</taxon>
        <taxon>Corynesporascaceae</taxon>
        <taxon>Corynespora</taxon>
    </lineage>
</organism>
<dbReference type="EMBL" id="KZ678137">
    <property type="protein sequence ID" value="PSN65579.1"/>
    <property type="molecule type" value="Genomic_DNA"/>
</dbReference>
<accession>A0A2T2NJP6</accession>
<keyword evidence="3" id="KW-1185">Reference proteome</keyword>
<reference evidence="2 3" key="1">
    <citation type="journal article" date="2018" name="Front. Microbiol.">
        <title>Genome-Wide Analysis of Corynespora cassiicola Leaf Fall Disease Putative Effectors.</title>
        <authorList>
            <person name="Lopez D."/>
            <person name="Ribeiro S."/>
            <person name="Label P."/>
            <person name="Fumanal B."/>
            <person name="Venisse J.S."/>
            <person name="Kohler A."/>
            <person name="de Oliveira R.R."/>
            <person name="Labutti K."/>
            <person name="Lipzen A."/>
            <person name="Lail K."/>
            <person name="Bauer D."/>
            <person name="Ohm R.A."/>
            <person name="Barry K.W."/>
            <person name="Spatafora J."/>
            <person name="Grigoriev I.V."/>
            <person name="Martin F.M."/>
            <person name="Pujade-Renaud V."/>
        </authorList>
    </citation>
    <scope>NUCLEOTIDE SEQUENCE [LARGE SCALE GENOMIC DNA]</scope>
    <source>
        <strain evidence="2 3">Philippines</strain>
    </source>
</reference>
<evidence type="ECO:0000256" key="1">
    <source>
        <dbReference type="SAM" id="MobiDB-lite"/>
    </source>
</evidence>
<sequence>MGRSLRGRWREHHRTANSLLASIPQPQLLCRPCSLPPPQPALPPLPPPNTTKPPRHFTRSSPRRFFPPCAHAVLAALAAQPAAPRVLCPVSLHRPPTYYLPTSHAPRPPDAPGGDCDAGREGNCIAAVVHRRERGGDLWGLHRDWSSARVAPNSSSPDRHWPDVESPQPSDLRRGANVTSSTTWR</sequence>
<feature type="region of interest" description="Disordered" evidence="1">
    <location>
        <begin position="143"/>
        <end position="185"/>
    </location>
</feature>